<name>A0A084IMJ9_SALHC</name>
<dbReference type="Gene3D" id="3.30.360.10">
    <property type="entry name" value="Dihydrodipicolinate Reductase, domain 2"/>
    <property type="match status" value="1"/>
</dbReference>
<feature type="domain" description="GFO/IDH/MocA-like oxidoreductase" evidence="3">
    <location>
        <begin position="140"/>
        <end position="275"/>
    </location>
</feature>
<comment type="caution">
    <text evidence="4">The sequence shown here is derived from an EMBL/GenBank/DDBJ whole genome shotgun (WGS) entry which is preliminary data.</text>
</comment>
<dbReference type="OrthoDB" id="9781031at2"/>
<dbReference type="InterPro" id="IPR000683">
    <property type="entry name" value="Gfo/Idh/MocA-like_OxRdtase_N"/>
</dbReference>
<dbReference type="PANTHER" id="PTHR43818:SF11">
    <property type="entry name" value="BCDNA.GH03377"/>
    <property type="match status" value="1"/>
</dbReference>
<dbReference type="Proteomes" id="UP000028302">
    <property type="component" value="Unassembled WGS sequence"/>
</dbReference>
<dbReference type="PATRIC" id="fig|1304275.5.peg.1592"/>
<dbReference type="EMBL" id="APNK01000008">
    <property type="protein sequence ID" value="KEZ77933.1"/>
    <property type="molecule type" value="Genomic_DNA"/>
</dbReference>
<keyword evidence="5" id="KW-1185">Reference proteome</keyword>
<dbReference type="Pfam" id="PF01408">
    <property type="entry name" value="GFO_IDH_MocA"/>
    <property type="match status" value="1"/>
</dbReference>
<proteinExistence type="predicted"/>
<dbReference type="InterPro" id="IPR036291">
    <property type="entry name" value="NAD(P)-bd_dom_sf"/>
</dbReference>
<dbReference type="PANTHER" id="PTHR43818">
    <property type="entry name" value="BCDNA.GH03377"/>
    <property type="match status" value="1"/>
</dbReference>
<dbReference type="InterPro" id="IPR050463">
    <property type="entry name" value="Gfo/Idh/MocA_oxidrdct_glycsds"/>
</dbReference>
<protein>
    <submittedName>
        <fullName evidence="4">Dehydrogenase-like protein</fullName>
    </submittedName>
</protein>
<reference evidence="4 5" key="1">
    <citation type="submission" date="2013-03" db="EMBL/GenBank/DDBJ databases">
        <title>Salinisphaera hydrothermalis C41B8 Genome Sequencing.</title>
        <authorList>
            <person name="Li C."/>
            <person name="Lai Q."/>
            <person name="Shao Z."/>
        </authorList>
    </citation>
    <scope>NUCLEOTIDE SEQUENCE [LARGE SCALE GENOMIC DNA]</scope>
    <source>
        <strain evidence="4 5">C41B8</strain>
    </source>
</reference>
<dbReference type="SUPFAM" id="SSF55347">
    <property type="entry name" value="Glyceraldehyde-3-phosphate dehydrogenase-like, C-terminal domain"/>
    <property type="match status" value="1"/>
</dbReference>
<evidence type="ECO:0000313" key="4">
    <source>
        <dbReference type="EMBL" id="KEZ77933.1"/>
    </source>
</evidence>
<evidence type="ECO:0000259" key="2">
    <source>
        <dbReference type="Pfam" id="PF01408"/>
    </source>
</evidence>
<dbReference type="STRING" id="1304275.C41B8_07797"/>
<gene>
    <name evidence="4" type="ORF">C41B8_07797</name>
</gene>
<accession>A0A084IMJ9</accession>
<dbReference type="InterPro" id="IPR055170">
    <property type="entry name" value="GFO_IDH_MocA-like_dom"/>
</dbReference>
<keyword evidence="1" id="KW-0560">Oxidoreductase</keyword>
<dbReference type="RefSeq" id="WP_037336345.1">
    <property type="nucleotide sequence ID" value="NZ_APNK01000008.1"/>
</dbReference>
<dbReference type="Pfam" id="PF22725">
    <property type="entry name" value="GFO_IDH_MocA_C3"/>
    <property type="match status" value="1"/>
</dbReference>
<dbReference type="GO" id="GO:0016491">
    <property type="term" value="F:oxidoreductase activity"/>
    <property type="evidence" value="ECO:0007669"/>
    <property type="project" value="UniProtKB-KW"/>
</dbReference>
<dbReference type="SUPFAM" id="SSF51735">
    <property type="entry name" value="NAD(P)-binding Rossmann-fold domains"/>
    <property type="match status" value="1"/>
</dbReference>
<dbReference type="Gene3D" id="3.40.50.720">
    <property type="entry name" value="NAD(P)-binding Rossmann-like Domain"/>
    <property type="match status" value="1"/>
</dbReference>
<evidence type="ECO:0000313" key="5">
    <source>
        <dbReference type="Proteomes" id="UP000028302"/>
    </source>
</evidence>
<evidence type="ECO:0000256" key="1">
    <source>
        <dbReference type="ARBA" id="ARBA00023002"/>
    </source>
</evidence>
<dbReference type="GO" id="GO:0000166">
    <property type="term" value="F:nucleotide binding"/>
    <property type="evidence" value="ECO:0007669"/>
    <property type="project" value="InterPro"/>
</dbReference>
<feature type="domain" description="Gfo/Idh/MocA-like oxidoreductase N-terminal" evidence="2">
    <location>
        <begin position="6"/>
        <end position="129"/>
    </location>
</feature>
<organism evidence="4 5">
    <name type="scientific">Salinisphaera hydrothermalis (strain C41B8)</name>
    <dbReference type="NCBI Taxonomy" id="1304275"/>
    <lineage>
        <taxon>Bacteria</taxon>
        <taxon>Pseudomonadati</taxon>
        <taxon>Pseudomonadota</taxon>
        <taxon>Gammaproteobacteria</taxon>
        <taxon>Salinisphaerales</taxon>
        <taxon>Salinisphaeraceae</taxon>
        <taxon>Salinisphaera</taxon>
    </lineage>
</organism>
<dbReference type="eggNOG" id="COG0673">
    <property type="taxonomic scope" value="Bacteria"/>
</dbReference>
<dbReference type="AlphaFoldDB" id="A0A084IMJ9"/>
<evidence type="ECO:0000259" key="3">
    <source>
        <dbReference type="Pfam" id="PF22725"/>
    </source>
</evidence>
<sequence length="375" mass="40393">MRCELHFGVIGAGFMGKAHALAIHSVGPVFGLDTRPVADMIATSSDASAERAAKRLGFARHTGDWRQLVSDPAIDVVTVCAPLPHREMVLEAIAHGKHVLCEKPLATNTAEAVEMQAAAEQAGVVCMVGLNYPKTPASQFARQLIAEGALGEIVSFRCVHVEDFLADPDLPIDWRMRRAEAGAAGALGDLGSHCIGMSQWLLGPIREVMAETRIVHAHRPDPDSGRRVAVENDDQAELLVRFENGVSGSLYVSRVGTGHKMGLSYEVIGTEGTIVFDQERLSEIQFYSRRDDARTQGFRRVPMGPAHPDYGDFCPAPGHGTGYNDTVTVEIRDLIAAITGERTALWPCFADAVQVHRVIDAALASVEAGRWAGVG</sequence>